<dbReference type="Pfam" id="PF00092">
    <property type="entry name" value="VWA"/>
    <property type="match status" value="1"/>
</dbReference>
<organism evidence="4 5">
    <name type="scientific">Moheibacter stercoris</name>
    <dbReference type="NCBI Taxonomy" id="1628251"/>
    <lineage>
        <taxon>Bacteria</taxon>
        <taxon>Pseudomonadati</taxon>
        <taxon>Bacteroidota</taxon>
        <taxon>Flavobacteriia</taxon>
        <taxon>Flavobacteriales</taxon>
        <taxon>Weeksellaceae</taxon>
        <taxon>Moheibacter</taxon>
    </lineage>
</organism>
<comment type="caution">
    <text evidence="4">The sequence shown here is derived from an EMBL/GenBank/DDBJ whole genome shotgun (WGS) entry which is preliminary data.</text>
</comment>
<feature type="signal peptide" evidence="2">
    <location>
        <begin position="1"/>
        <end position="20"/>
    </location>
</feature>
<dbReference type="Gene3D" id="3.40.50.410">
    <property type="entry name" value="von Willebrand factor, type A domain"/>
    <property type="match status" value="1"/>
</dbReference>
<gene>
    <name evidence="4" type="ORF">ABID46_001923</name>
</gene>
<dbReference type="CDD" id="cd00198">
    <property type="entry name" value="vWFA"/>
    <property type="match status" value="1"/>
</dbReference>
<evidence type="ECO:0000256" key="2">
    <source>
        <dbReference type="SAM" id="SignalP"/>
    </source>
</evidence>
<keyword evidence="5" id="KW-1185">Reference proteome</keyword>
<evidence type="ECO:0000313" key="5">
    <source>
        <dbReference type="Proteomes" id="UP001549146"/>
    </source>
</evidence>
<dbReference type="RefSeq" id="WP_354509458.1">
    <property type="nucleotide sequence ID" value="NZ_JBEPMO010000011.1"/>
</dbReference>
<feature type="coiled-coil region" evidence="1">
    <location>
        <begin position="316"/>
        <end position="351"/>
    </location>
</feature>
<dbReference type="InterPro" id="IPR036465">
    <property type="entry name" value="vWFA_dom_sf"/>
</dbReference>
<evidence type="ECO:0000313" key="4">
    <source>
        <dbReference type="EMBL" id="MET3732334.1"/>
    </source>
</evidence>
<dbReference type="EMBL" id="JBEPMO010000011">
    <property type="protein sequence ID" value="MET3732334.1"/>
    <property type="molecule type" value="Genomic_DNA"/>
</dbReference>
<feature type="domain" description="VWFA" evidence="3">
    <location>
        <begin position="44"/>
        <end position="228"/>
    </location>
</feature>
<dbReference type="InterPro" id="IPR002035">
    <property type="entry name" value="VWF_A"/>
</dbReference>
<dbReference type="SUPFAM" id="SSF53300">
    <property type="entry name" value="vWA-like"/>
    <property type="match status" value="1"/>
</dbReference>
<name>A0ABV2LUW5_9FLAO</name>
<dbReference type="Proteomes" id="UP001549146">
    <property type="component" value="Unassembled WGS sequence"/>
</dbReference>
<dbReference type="SMART" id="SM00327">
    <property type="entry name" value="VWA"/>
    <property type="match status" value="1"/>
</dbReference>
<keyword evidence="2" id="KW-0732">Signal</keyword>
<evidence type="ECO:0000259" key="3">
    <source>
        <dbReference type="SMART" id="SM00327"/>
    </source>
</evidence>
<proteinExistence type="predicted"/>
<evidence type="ECO:0000256" key="1">
    <source>
        <dbReference type="SAM" id="Coils"/>
    </source>
</evidence>
<reference evidence="4 5" key="1">
    <citation type="submission" date="2024-06" db="EMBL/GenBank/DDBJ databases">
        <title>Genomic Encyclopedia of Type Strains, Phase IV (KMG-IV): sequencing the most valuable type-strain genomes for metagenomic binning, comparative biology and taxonomic classification.</title>
        <authorList>
            <person name="Goeker M."/>
        </authorList>
    </citation>
    <scope>NUCLEOTIDE SEQUENCE [LARGE SCALE GENOMIC DNA]</scope>
    <source>
        <strain evidence="4 5">DSM 29388</strain>
    </source>
</reference>
<protein>
    <recommendedName>
        <fullName evidence="3">VWFA domain-containing protein</fullName>
    </recommendedName>
</protein>
<keyword evidence="1" id="KW-0175">Coiled coil</keyword>
<sequence length="388" mass="43837">MKTFLFSLATIFAMGNTTLANSIQNDTQSKPSLQIMNENLADQKIQVAILLDTSSSMDGLIDQAKSRLWNIVNTLTTLRYQGKKPSIEISLYEYGNDGLSAENGYIRQVTPLTSDLDLLSEKLFALRTNGGSEYCGQVIQVSTDELKWSKDSKSMKLIYIAGNETFDQGKVNYIEAISEAVKQGIYVNTIHCGDDYAGINGKWKDGAEKGKGEYFFIDHNQKIRYIPTPYDVRIDECNTRLNQTYIYYGAQGAVMKERQVQQDVMAEGVSMENKVTRTAAKANYSYSNASWDLVDALDQKDMDWKNLDKSTLPEKYRNLSNEALKKEVEKLQAERKLIQKEILELNQEREKFIQSELAKSGDQETDLGAAITQAVLKFANQKGYVQEK</sequence>
<accession>A0ABV2LUW5</accession>
<feature type="chain" id="PRO_5046043123" description="VWFA domain-containing protein" evidence="2">
    <location>
        <begin position="21"/>
        <end position="388"/>
    </location>
</feature>